<reference evidence="2" key="3">
    <citation type="submission" date="2011-03" db="EMBL/GenBank/DDBJ databases">
        <title>Annotation of Magnaporthe poae ATCC 64411.</title>
        <authorList>
            <person name="Ma L.-J."/>
            <person name="Dead R."/>
            <person name="Young S.K."/>
            <person name="Zeng Q."/>
            <person name="Gargeya S."/>
            <person name="Fitzgerald M."/>
            <person name="Haas B."/>
            <person name="Abouelleil A."/>
            <person name="Alvarado L."/>
            <person name="Arachchi H.M."/>
            <person name="Berlin A."/>
            <person name="Brown A."/>
            <person name="Chapman S.B."/>
            <person name="Chen Z."/>
            <person name="Dunbar C."/>
            <person name="Freedman E."/>
            <person name="Gearin G."/>
            <person name="Gellesch M."/>
            <person name="Goldberg J."/>
            <person name="Griggs A."/>
            <person name="Gujja S."/>
            <person name="Heiman D."/>
            <person name="Howarth C."/>
            <person name="Larson L."/>
            <person name="Lui A."/>
            <person name="MacDonald P.J.P."/>
            <person name="Mehta T."/>
            <person name="Montmayeur A."/>
            <person name="Murphy C."/>
            <person name="Neiman D."/>
            <person name="Pearson M."/>
            <person name="Priest M."/>
            <person name="Roberts A."/>
            <person name="Saif S."/>
            <person name="Shea T."/>
            <person name="Shenoy N."/>
            <person name="Sisk P."/>
            <person name="Stolte C."/>
            <person name="Sykes S."/>
            <person name="Yandava C."/>
            <person name="Wortman J."/>
            <person name="Nusbaum C."/>
            <person name="Birren B."/>
        </authorList>
    </citation>
    <scope>NUCLEOTIDE SEQUENCE</scope>
    <source>
        <strain evidence="2">ATCC 64411</strain>
    </source>
</reference>
<reference evidence="3" key="5">
    <citation type="submission" date="2015-06" db="UniProtKB">
        <authorList>
            <consortium name="EnsemblFungi"/>
        </authorList>
    </citation>
    <scope>IDENTIFICATION</scope>
    <source>
        <strain evidence="3">ATCC 64411</strain>
    </source>
</reference>
<reference evidence="3" key="4">
    <citation type="journal article" date="2015" name="G3 (Bethesda)">
        <title>Genome sequences of three phytopathogenic species of the Magnaporthaceae family of fungi.</title>
        <authorList>
            <person name="Okagaki L.H."/>
            <person name="Nunes C.C."/>
            <person name="Sailsbery J."/>
            <person name="Clay B."/>
            <person name="Brown D."/>
            <person name="John T."/>
            <person name="Oh Y."/>
            <person name="Young N."/>
            <person name="Fitzgerald M."/>
            <person name="Haas B.J."/>
            <person name="Zeng Q."/>
            <person name="Young S."/>
            <person name="Adiconis X."/>
            <person name="Fan L."/>
            <person name="Levin J.Z."/>
            <person name="Mitchell T.K."/>
            <person name="Okubara P.A."/>
            <person name="Farman M.L."/>
            <person name="Kohn L.M."/>
            <person name="Birren B."/>
            <person name="Ma L.-J."/>
            <person name="Dean R.A."/>
        </authorList>
    </citation>
    <scope>NUCLEOTIDE SEQUENCE</scope>
    <source>
        <strain evidence="3">ATCC 64411 / 73-15</strain>
    </source>
</reference>
<evidence type="ECO:0000313" key="4">
    <source>
        <dbReference type="Proteomes" id="UP000011715"/>
    </source>
</evidence>
<keyword evidence="4" id="KW-1185">Reference proteome</keyword>
<dbReference type="VEuPathDB" id="FungiDB:MAPG_01448"/>
<evidence type="ECO:0000313" key="3">
    <source>
        <dbReference type="EnsemblFungi" id="MAPG_01448T0"/>
    </source>
</evidence>
<dbReference type="AlphaFoldDB" id="A0A0C4DNQ4"/>
<dbReference type="Proteomes" id="UP000011715">
    <property type="component" value="Unassembled WGS sequence"/>
</dbReference>
<dbReference type="EMBL" id="GL876966">
    <property type="protein sequence ID" value="KLU82376.1"/>
    <property type="molecule type" value="Genomic_DNA"/>
</dbReference>
<dbReference type="EMBL" id="ADBL01000349">
    <property type="status" value="NOT_ANNOTATED_CDS"/>
    <property type="molecule type" value="Genomic_DNA"/>
</dbReference>
<reference evidence="2" key="1">
    <citation type="submission" date="2010-05" db="EMBL/GenBank/DDBJ databases">
        <title>The Genome Sequence of Magnaporthe poae strain ATCC 64411.</title>
        <authorList>
            <consortium name="The Broad Institute Genome Sequencing Platform"/>
            <consortium name="Broad Institute Genome Sequencing Center for Infectious Disease"/>
            <person name="Ma L.-J."/>
            <person name="Dead R."/>
            <person name="Young S."/>
            <person name="Zeng Q."/>
            <person name="Koehrsen M."/>
            <person name="Alvarado L."/>
            <person name="Berlin A."/>
            <person name="Chapman S.B."/>
            <person name="Chen Z."/>
            <person name="Freedman E."/>
            <person name="Gellesch M."/>
            <person name="Goldberg J."/>
            <person name="Griggs A."/>
            <person name="Gujja S."/>
            <person name="Heilman E.R."/>
            <person name="Heiman D."/>
            <person name="Hepburn T."/>
            <person name="Howarth C."/>
            <person name="Jen D."/>
            <person name="Larson L."/>
            <person name="Mehta T."/>
            <person name="Neiman D."/>
            <person name="Pearson M."/>
            <person name="Roberts A."/>
            <person name="Saif S."/>
            <person name="Shea T."/>
            <person name="Shenoy N."/>
            <person name="Sisk P."/>
            <person name="Stolte C."/>
            <person name="Sykes S."/>
            <person name="Walk T."/>
            <person name="White J."/>
            <person name="Yandava C."/>
            <person name="Haas B."/>
            <person name="Nusbaum C."/>
            <person name="Birren B."/>
        </authorList>
    </citation>
    <scope>NUCLEOTIDE SEQUENCE</scope>
    <source>
        <strain evidence="2">ATCC 64411</strain>
    </source>
</reference>
<reference evidence="4" key="2">
    <citation type="submission" date="2010-05" db="EMBL/GenBank/DDBJ databases">
        <title>The genome sequence of Magnaporthe poae strain ATCC 64411.</title>
        <authorList>
            <person name="Ma L.-J."/>
            <person name="Dead R."/>
            <person name="Young S."/>
            <person name="Zeng Q."/>
            <person name="Koehrsen M."/>
            <person name="Alvarado L."/>
            <person name="Berlin A."/>
            <person name="Chapman S.B."/>
            <person name="Chen Z."/>
            <person name="Freedman E."/>
            <person name="Gellesch M."/>
            <person name="Goldberg J."/>
            <person name="Griggs A."/>
            <person name="Gujja S."/>
            <person name="Heilman E.R."/>
            <person name="Heiman D."/>
            <person name="Hepburn T."/>
            <person name="Howarth C."/>
            <person name="Jen D."/>
            <person name="Larson L."/>
            <person name="Mehta T."/>
            <person name="Neiman D."/>
            <person name="Pearson M."/>
            <person name="Roberts A."/>
            <person name="Saif S."/>
            <person name="Shea T."/>
            <person name="Shenoy N."/>
            <person name="Sisk P."/>
            <person name="Stolte C."/>
            <person name="Sykes S."/>
            <person name="Walk T."/>
            <person name="White J."/>
            <person name="Yandava C."/>
            <person name="Haas B."/>
            <person name="Nusbaum C."/>
            <person name="Birren B."/>
        </authorList>
    </citation>
    <scope>NUCLEOTIDE SEQUENCE [LARGE SCALE GENOMIC DNA]</scope>
    <source>
        <strain evidence="4">ATCC 64411 / 73-15</strain>
    </source>
</reference>
<feature type="region of interest" description="Disordered" evidence="1">
    <location>
        <begin position="164"/>
        <end position="207"/>
    </location>
</feature>
<sequence>MSATVTYPPIMAGGNFHNQSTPLAIRTLQPPSKIPRPQQNKGAPVAKKQVKLPKIRPLGSRTNSAGVPCPSAECTGGMQEEIHVGSEQTLYLTCTARCGFLARLYWVSGVGYRETRCRNWMEEAQHGKEEAERNREPLPSPFCWGRPTFDVHFDPIDWNPPQPTEPWWSGVVGAGAGGWNGRSEPPSPRTRPVPVQNPFSNREFESW</sequence>
<evidence type="ECO:0000256" key="1">
    <source>
        <dbReference type="SAM" id="MobiDB-lite"/>
    </source>
</evidence>
<gene>
    <name evidence="2" type="ORF">MAPG_01448</name>
</gene>
<organism evidence="3 4">
    <name type="scientific">Magnaporthiopsis poae (strain ATCC 64411 / 73-15)</name>
    <name type="common">Kentucky bluegrass fungus</name>
    <name type="synonym">Magnaporthe poae</name>
    <dbReference type="NCBI Taxonomy" id="644358"/>
    <lineage>
        <taxon>Eukaryota</taxon>
        <taxon>Fungi</taxon>
        <taxon>Dikarya</taxon>
        <taxon>Ascomycota</taxon>
        <taxon>Pezizomycotina</taxon>
        <taxon>Sordariomycetes</taxon>
        <taxon>Sordariomycetidae</taxon>
        <taxon>Magnaporthales</taxon>
        <taxon>Magnaporthaceae</taxon>
        <taxon>Magnaporthiopsis</taxon>
    </lineage>
</organism>
<dbReference type="EnsemblFungi" id="MAPG_01448T0">
    <property type="protein sequence ID" value="MAPG_01448T0"/>
    <property type="gene ID" value="MAPG_01448"/>
</dbReference>
<proteinExistence type="predicted"/>
<name>A0A0C4DNQ4_MAGP6</name>
<protein>
    <submittedName>
        <fullName evidence="2 3">Uncharacterized protein</fullName>
    </submittedName>
</protein>
<accession>A0A0C4DNQ4</accession>
<evidence type="ECO:0000313" key="2">
    <source>
        <dbReference type="EMBL" id="KLU82376.1"/>
    </source>
</evidence>